<keyword evidence="2 13" id="KW-0813">Transport</keyword>
<evidence type="ECO:0000256" key="5">
    <source>
        <dbReference type="ARBA" id="ARBA00022781"/>
    </source>
</evidence>
<comment type="similarity">
    <text evidence="1 13 14">Belongs to the ATPase B chain family.</text>
</comment>
<evidence type="ECO:0000256" key="3">
    <source>
        <dbReference type="ARBA" id="ARBA00022547"/>
    </source>
</evidence>
<dbReference type="GO" id="GO:0005886">
    <property type="term" value="C:plasma membrane"/>
    <property type="evidence" value="ECO:0007669"/>
    <property type="project" value="UniProtKB-SubCell"/>
</dbReference>
<keyword evidence="5 13" id="KW-0375">Hydrogen ion transport</keyword>
<evidence type="ECO:0000313" key="17">
    <source>
        <dbReference type="Proteomes" id="UP000605201"/>
    </source>
</evidence>
<dbReference type="EMBL" id="JACNIG010000287">
    <property type="protein sequence ID" value="MBC8433271.1"/>
    <property type="molecule type" value="Genomic_DNA"/>
</dbReference>
<keyword evidence="9 13" id="KW-0066">ATP synthesis</keyword>
<evidence type="ECO:0000313" key="16">
    <source>
        <dbReference type="EMBL" id="MBC8433271.1"/>
    </source>
</evidence>
<reference evidence="16 17" key="1">
    <citation type="submission" date="2020-08" db="EMBL/GenBank/DDBJ databases">
        <title>Bridging the membrane lipid divide: bacteria of the FCB group superphylum have the potential to synthesize archaeal ether lipids.</title>
        <authorList>
            <person name="Villanueva L."/>
            <person name="Von Meijenfeldt F.A.B."/>
            <person name="Westbye A.B."/>
            <person name="Yadav S."/>
            <person name="Hopmans E.C."/>
            <person name="Dutilh B.E."/>
            <person name="Sinninghe Damste J.S."/>
        </authorList>
    </citation>
    <scope>NUCLEOTIDE SEQUENCE [LARGE SCALE GENOMIC DNA]</scope>
    <source>
        <strain evidence="16">NIOZ-UU17</strain>
    </source>
</reference>
<sequence length="151" mass="17114">MEIVSNIALISINATMFHQLIAFLVFLFIINRIMFRPLRSVMGERESFMEKIRLDTVDATKEFEKLTATLKAKESAVRAEAQDVRCAIEEQGGREAGEILESARQEISSIKAKVETEVNAQIAQARKKLRQEAETLAVNIMEKMLDRRLGS</sequence>
<evidence type="ECO:0000256" key="2">
    <source>
        <dbReference type="ARBA" id="ARBA00022448"/>
    </source>
</evidence>
<keyword evidence="15" id="KW-0175">Coiled coil</keyword>
<keyword evidence="13" id="KW-1003">Cell membrane</keyword>
<dbReference type="InterPro" id="IPR002146">
    <property type="entry name" value="ATP_synth_b/b'su_bac/chlpt"/>
</dbReference>
<evidence type="ECO:0000256" key="7">
    <source>
        <dbReference type="ARBA" id="ARBA00023065"/>
    </source>
</evidence>
<keyword evidence="4 13" id="KW-0812">Transmembrane</keyword>
<evidence type="ECO:0000256" key="13">
    <source>
        <dbReference type="HAMAP-Rule" id="MF_01398"/>
    </source>
</evidence>
<evidence type="ECO:0000256" key="1">
    <source>
        <dbReference type="ARBA" id="ARBA00005513"/>
    </source>
</evidence>
<gene>
    <name evidence="13" type="primary">atpF</name>
    <name evidence="16" type="ORF">H8D96_15280</name>
</gene>
<evidence type="ECO:0000256" key="11">
    <source>
        <dbReference type="ARBA" id="ARBA00025614"/>
    </source>
</evidence>
<dbReference type="CDD" id="cd06503">
    <property type="entry name" value="ATP-synt_Fo_b"/>
    <property type="match status" value="1"/>
</dbReference>
<accession>A0A8J6P502</accession>
<comment type="function">
    <text evidence="11">Component of the F(0) channel, it forms part of the peripheral stalk, linking F(1) to F(0). The b'-subunit is a diverged and duplicated form of b found in plants and photosynthetic bacteria.</text>
</comment>
<dbReference type="GO" id="GO:0046933">
    <property type="term" value="F:proton-transporting ATP synthase activity, rotational mechanism"/>
    <property type="evidence" value="ECO:0007669"/>
    <property type="project" value="UniProtKB-UniRule"/>
</dbReference>
<comment type="subcellular location">
    <subcellularLocation>
        <location evidence="13">Cell membrane</location>
        <topology evidence="13">Single-pass membrane protein</topology>
    </subcellularLocation>
    <subcellularLocation>
        <location evidence="12">Endomembrane system</location>
        <topology evidence="12">Single-pass membrane protein</topology>
    </subcellularLocation>
</comment>
<name>A0A8J6P502_9BACT</name>
<dbReference type="GO" id="GO:0046961">
    <property type="term" value="F:proton-transporting ATPase activity, rotational mechanism"/>
    <property type="evidence" value="ECO:0007669"/>
    <property type="project" value="TreeGrafter"/>
</dbReference>
<dbReference type="PANTHER" id="PTHR33445">
    <property type="entry name" value="ATP SYNTHASE SUBUNIT B', CHLOROPLASTIC"/>
    <property type="match status" value="1"/>
</dbReference>
<comment type="caution">
    <text evidence="16">The sequence shown here is derived from an EMBL/GenBank/DDBJ whole genome shotgun (WGS) entry which is preliminary data.</text>
</comment>
<feature type="transmembrane region" description="Helical" evidence="13">
    <location>
        <begin position="6"/>
        <end position="30"/>
    </location>
</feature>
<organism evidence="16 17">
    <name type="scientific">Candidatus Desulfatibia vada</name>
    <dbReference type="NCBI Taxonomy" id="2841696"/>
    <lineage>
        <taxon>Bacteria</taxon>
        <taxon>Pseudomonadati</taxon>
        <taxon>Thermodesulfobacteriota</taxon>
        <taxon>Desulfobacteria</taxon>
        <taxon>Desulfobacterales</taxon>
        <taxon>Desulfobacterales incertae sedis</taxon>
        <taxon>Candidatus Desulfatibia</taxon>
    </lineage>
</organism>
<evidence type="ECO:0000256" key="8">
    <source>
        <dbReference type="ARBA" id="ARBA00023136"/>
    </source>
</evidence>
<dbReference type="Pfam" id="PF00430">
    <property type="entry name" value="ATP-synt_B"/>
    <property type="match status" value="1"/>
</dbReference>
<keyword evidence="6 13" id="KW-1133">Transmembrane helix</keyword>
<evidence type="ECO:0000256" key="4">
    <source>
        <dbReference type="ARBA" id="ARBA00022692"/>
    </source>
</evidence>
<evidence type="ECO:0000256" key="15">
    <source>
        <dbReference type="SAM" id="Coils"/>
    </source>
</evidence>
<dbReference type="GO" id="GO:0045259">
    <property type="term" value="C:proton-transporting ATP synthase complex"/>
    <property type="evidence" value="ECO:0007669"/>
    <property type="project" value="UniProtKB-KW"/>
</dbReference>
<keyword evidence="7 13" id="KW-0406">Ion transport</keyword>
<protein>
    <recommendedName>
        <fullName evidence="13">ATP synthase subunit b</fullName>
    </recommendedName>
    <alternativeName>
        <fullName evidence="13">ATP synthase F(0) sector subunit b</fullName>
    </alternativeName>
    <alternativeName>
        <fullName evidence="13">ATPase subunit I</fullName>
    </alternativeName>
    <alternativeName>
        <fullName evidence="13">F-type ATPase subunit b</fullName>
        <shortName evidence="13">F-ATPase subunit b</shortName>
    </alternativeName>
</protein>
<keyword evidence="8 13" id="KW-0472">Membrane</keyword>
<dbReference type="InterPro" id="IPR050059">
    <property type="entry name" value="ATP_synthase_B_chain"/>
</dbReference>
<feature type="coiled-coil region" evidence="15">
    <location>
        <begin position="100"/>
        <end position="139"/>
    </location>
</feature>
<dbReference type="PANTHER" id="PTHR33445:SF2">
    <property type="entry name" value="ATP SYNTHASE SUBUNIT B', CHLOROPLASTIC"/>
    <property type="match status" value="1"/>
</dbReference>
<comment type="function">
    <text evidence="10 13">F(1)F(0) ATP synthase produces ATP from ADP in the presence of a proton or sodium gradient. F-type ATPases consist of two structural domains, F(1) containing the extramembraneous catalytic core and F(0) containing the membrane proton channel, linked together by a central stalk and a peripheral stalk. During catalysis, ATP synthesis in the catalytic domain of F(1) is coupled via a rotary mechanism of the central stalk subunits to proton translocation.</text>
</comment>
<dbReference type="HAMAP" id="MF_01398">
    <property type="entry name" value="ATP_synth_b_bprime"/>
    <property type="match status" value="1"/>
</dbReference>
<evidence type="ECO:0000256" key="9">
    <source>
        <dbReference type="ARBA" id="ARBA00023310"/>
    </source>
</evidence>
<evidence type="ECO:0000256" key="14">
    <source>
        <dbReference type="RuleBase" id="RU003848"/>
    </source>
</evidence>
<evidence type="ECO:0000256" key="10">
    <source>
        <dbReference type="ARBA" id="ARBA00025198"/>
    </source>
</evidence>
<comment type="subunit">
    <text evidence="13">F-type ATPases have 2 components, F(1) - the catalytic core - and F(0) - the membrane proton channel. F(1) has five subunits: alpha(3), beta(3), gamma(1), delta(1), epsilon(1). F(0) has three main subunits: a(1), b(2) and c(10-14). The alpha and beta chains form an alternating ring which encloses part of the gamma chain. F(1) is attached to F(0) by a central stalk formed by the gamma and epsilon chains, while a peripheral stalk is formed by the delta and b chains.</text>
</comment>
<evidence type="ECO:0000256" key="12">
    <source>
        <dbReference type="ARBA" id="ARBA00037847"/>
    </source>
</evidence>
<dbReference type="AlphaFoldDB" id="A0A8J6P502"/>
<dbReference type="Proteomes" id="UP000605201">
    <property type="component" value="Unassembled WGS sequence"/>
</dbReference>
<proteinExistence type="inferred from homology"/>
<dbReference type="GO" id="GO:0012505">
    <property type="term" value="C:endomembrane system"/>
    <property type="evidence" value="ECO:0007669"/>
    <property type="project" value="UniProtKB-SubCell"/>
</dbReference>
<evidence type="ECO:0000256" key="6">
    <source>
        <dbReference type="ARBA" id="ARBA00022989"/>
    </source>
</evidence>
<keyword evidence="3 13" id="KW-0138">CF(0)</keyword>